<dbReference type="InterPro" id="IPR028082">
    <property type="entry name" value="Peripla_BP_I"/>
</dbReference>
<keyword evidence="2 3" id="KW-0732">Signal</keyword>
<comment type="similarity">
    <text evidence="1">Belongs to the leucine-binding protein family.</text>
</comment>
<comment type="caution">
    <text evidence="5">The sequence shown here is derived from an EMBL/GenBank/DDBJ whole genome shotgun (WGS) entry which is preliminary data.</text>
</comment>
<feature type="chain" id="PRO_5035249194" evidence="3">
    <location>
        <begin position="28"/>
        <end position="418"/>
    </location>
</feature>
<evidence type="ECO:0000313" key="5">
    <source>
        <dbReference type="EMBL" id="GIG74495.1"/>
    </source>
</evidence>
<dbReference type="PANTHER" id="PTHR30483:SF6">
    <property type="entry name" value="PERIPLASMIC BINDING PROTEIN OF ABC TRANSPORTER FOR NATURAL AMINO ACIDS"/>
    <property type="match status" value="1"/>
</dbReference>
<evidence type="ECO:0000313" key="6">
    <source>
        <dbReference type="Proteomes" id="UP000653674"/>
    </source>
</evidence>
<proteinExistence type="inferred from homology"/>
<keyword evidence="6" id="KW-1185">Reference proteome</keyword>
<gene>
    <name evidence="5" type="ORF">Pfl04_28990</name>
</gene>
<dbReference type="SUPFAM" id="SSF53822">
    <property type="entry name" value="Periplasmic binding protein-like I"/>
    <property type="match status" value="1"/>
</dbReference>
<dbReference type="CDD" id="cd06332">
    <property type="entry name" value="PBP1_aromatic_compounds-like"/>
    <property type="match status" value="1"/>
</dbReference>
<evidence type="ECO:0000256" key="1">
    <source>
        <dbReference type="ARBA" id="ARBA00010062"/>
    </source>
</evidence>
<sequence length="418" mass="44746">MPRIERRLRVGLAVTAALVVAATSACASKAGGSTSDPIKVAHPLPLTGVYAANGKDLQSGFEIGLKEFGSEVNGRKIEVTFADTQGDPATALTTVRKLIQDGAQVVQGPMATNEIAAVAPLLAQNGIPVNDLGLCSAAQLDSWAKTGNGFTSGYSCDQTALVAAEWAYNEMKWRHITLPALDYSWGWATAGGFKSAFEKLGGKIDKEIWIPNTAADLSSYVTQIPKDTDAVFAAVAGAFSVKFINAYKSFGLTGKIPVFGVTPLIDGSILPTMDPAATEGVYAGAQYCDGIDTPENKKFVETYHAANKRYPGYYAEAAYVRAQVLVSALKARNGDASDHKAMAKAMKQVTINAPRGPVSISDKSFSPIQNIYICQVKMVNGELRSIPIKTYEKVPPQGNVLDYATWEKNFKRYTQARP</sequence>
<accession>A0A8J3LPJ0</accession>
<evidence type="ECO:0000256" key="3">
    <source>
        <dbReference type="SAM" id="SignalP"/>
    </source>
</evidence>
<reference evidence="5" key="1">
    <citation type="submission" date="2021-01" db="EMBL/GenBank/DDBJ databases">
        <title>Whole genome shotgun sequence of Planosporangium flavigriseum NBRC 105377.</title>
        <authorList>
            <person name="Komaki H."/>
            <person name="Tamura T."/>
        </authorList>
    </citation>
    <scope>NUCLEOTIDE SEQUENCE</scope>
    <source>
        <strain evidence="5">NBRC 105377</strain>
    </source>
</reference>
<dbReference type="InterPro" id="IPR028081">
    <property type="entry name" value="Leu-bd"/>
</dbReference>
<dbReference type="Pfam" id="PF13458">
    <property type="entry name" value="Peripla_BP_6"/>
    <property type="match status" value="1"/>
</dbReference>
<dbReference type="PANTHER" id="PTHR30483">
    <property type="entry name" value="LEUCINE-SPECIFIC-BINDING PROTEIN"/>
    <property type="match status" value="1"/>
</dbReference>
<dbReference type="InterPro" id="IPR051010">
    <property type="entry name" value="BCAA_transport"/>
</dbReference>
<evidence type="ECO:0000259" key="4">
    <source>
        <dbReference type="Pfam" id="PF13458"/>
    </source>
</evidence>
<dbReference type="Gene3D" id="3.40.50.2300">
    <property type="match status" value="2"/>
</dbReference>
<dbReference type="PROSITE" id="PS51257">
    <property type="entry name" value="PROKAR_LIPOPROTEIN"/>
    <property type="match status" value="1"/>
</dbReference>
<protein>
    <submittedName>
        <fullName evidence="5">ABC transporter substrate-binding protein</fullName>
    </submittedName>
</protein>
<dbReference type="RefSeq" id="WP_168071811.1">
    <property type="nucleotide sequence ID" value="NZ_BAAAQJ010000003.1"/>
</dbReference>
<feature type="domain" description="Leucine-binding protein" evidence="4">
    <location>
        <begin position="37"/>
        <end position="377"/>
    </location>
</feature>
<dbReference type="EMBL" id="BONU01000018">
    <property type="protein sequence ID" value="GIG74495.1"/>
    <property type="molecule type" value="Genomic_DNA"/>
</dbReference>
<organism evidence="5 6">
    <name type="scientific">Planosporangium flavigriseum</name>
    <dbReference type="NCBI Taxonomy" id="373681"/>
    <lineage>
        <taxon>Bacteria</taxon>
        <taxon>Bacillati</taxon>
        <taxon>Actinomycetota</taxon>
        <taxon>Actinomycetes</taxon>
        <taxon>Micromonosporales</taxon>
        <taxon>Micromonosporaceae</taxon>
        <taxon>Planosporangium</taxon>
    </lineage>
</organism>
<feature type="signal peptide" evidence="3">
    <location>
        <begin position="1"/>
        <end position="27"/>
    </location>
</feature>
<name>A0A8J3LPJ0_9ACTN</name>
<dbReference type="Proteomes" id="UP000653674">
    <property type="component" value="Unassembled WGS sequence"/>
</dbReference>
<dbReference type="AlphaFoldDB" id="A0A8J3LPJ0"/>
<evidence type="ECO:0000256" key="2">
    <source>
        <dbReference type="ARBA" id="ARBA00022729"/>
    </source>
</evidence>